<evidence type="ECO:0000313" key="2">
    <source>
        <dbReference type="EMBL" id="GEU72735.1"/>
    </source>
</evidence>
<organism evidence="2">
    <name type="scientific">Tanacetum cinerariifolium</name>
    <name type="common">Dalmatian daisy</name>
    <name type="synonym">Chrysanthemum cinerariifolium</name>
    <dbReference type="NCBI Taxonomy" id="118510"/>
    <lineage>
        <taxon>Eukaryota</taxon>
        <taxon>Viridiplantae</taxon>
        <taxon>Streptophyta</taxon>
        <taxon>Embryophyta</taxon>
        <taxon>Tracheophyta</taxon>
        <taxon>Spermatophyta</taxon>
        <taxon>Magnoliopsida</taxon>
        <taxon>eudicotyledons</taxon>
        <taxon>Gunneridae</taxon>
        <taxon>Pentapetalae</taxon>
        <taxon>asterids</taxon>
        <taxon>campanulids</taxon>
        <taxon>Asterales</taxon>
        <taxon>Asteraceae</taxon>
        <taxon>Asteroideae</taxon>
        <taxon>Anthemideae</taxon>
        <taxon>Anthemidinae</taxon>
        <taxon>Tanacetum</taxon>
    </lineage>
</organism>
<gene>
    <name evidence="2" type="ORF">Tci_044713</name>
</gene>
<reference evidence="2" key="1">
    <citation type="journal article" date="2019" name="Sci. Rep.">
        <title>Draft genome of Tanacetum cinerariifolium, the natural source of mosquito coil.</title>
        <authorList>
            <person name="Yamashiro T."/>
            <person name="Shiraishi A."/>
            <person name="Satake H."/>
            <person name="Nakayama K."/>
        </authorList>
    </citation>
    <scope>NUCLEOTIDE SEQUENCE</scope>
</reference>
<feature type="compositionally biased region" description="Polar residues" evidence="1">
    <location>
        <begin position="194"/>
        <end position="226"/>
    </location>
</feature>
<dbReference type="PANTHER" id="PTHR35117">
    <property type="entry name" value="MYOSIN-M HEAVY PROTEIN"/>
    <property type="match status" value="1"/>
</dbReference>
<feature type="compositionally biased region" description="Polar residues" evidence="1">
    <location>
        <begin position="263"/>
        <end position="286"/>
    </location>
</feature>
<accession>A0A6L2MKD6</accession>
<comment type="caution">
    <text evidence="2">The sequence shown here is derived from an EMBL/GenBank/DDBJ whole genome shotgun (WGS) entry which is preliminary data.</text>
</comment>
<name>A0A6L2MKD6_TANCI</name>
<dbReference type="AlphaFoldDB" id="A0A6L2MKD6"/>
<feature type="compositionally biased region" description="Polar residues" evidence="1">
    <location>
        <begin position="151"/>
        <end position="171"/>
    </location>
</feature>
<sequence>MRKQQQNTRSKKTNGRGKVTPVQVAFIVDRYLSDNNFVQTRSAFRSEASHLIAKSPVNEAPRSLLSLGDMLDEYICLKEQKIIISQDKTRLDHEKLKVQNLLKGMQDVMNTYNDNVPSSSAPPAPVVMTVAPAAAANLPVYNTPVMISASRPSRSISQHANYSAPTTSQTTLKKRKNSKDVSSAALPATKRSRVQPSPASQLNTASTKMTTQPSGASNNQQITPVPSGSCVLAPPKPSPLQGSSVAKCLFSPAPQTPSPSTTDKSVSPADNQTSPSMNMKTVSPQQQFMSTNRTVITSETIQVSPMKQVSYYSIERNHCISSPMKPTTSKRFSTAKGRLDFDGSETTTSNILTSDIPTSDIPTSDIPTSDILTSDENTTGSPSEDDAFDFDLPNLDCLADFNLTDLLGDFDGGEGLNYFCQTDNGSSPESLSGSPDTAADGSTIGDHELLSGMSSTVTEIRSEQDMNAPAGQNSVTSVKSVTKCVKVFSPVKSRKTTRSSYETCDADQVV</sequence>
<proteinExistence type="predicted"/>
<feature type="region of interest" description="Disordered" evidence="1">
    <location>
        <begin position="151"/>
        <end position="286"/>
    </location>
</feature>
<feature type="region of interest" description="Disordered" evidence="1">
    <location>
        <begin position="338"/>
        <end position="387"/>
    </location>
</feature>
<feature type="compositionally biased region" description="Polar residues" evidence="1">
    <location>
        <begin position="424"/>
        <end position="435"/>
    </location>
</feature>
<feature type="compositionally biased region" description="Polar residues" evidence="1">
    <location>
        <begin position="344"/>
        <end position="382"/>
    </location>
</feature>
<feature type="region of interest" description="Disordered" evidence="1">
    <location>
        <begin position="424"/>
        <end position="448"/>
    </location>
</feature>
<dbReference type="PANTHER" id="PTHR35117:SF1">
    <property type="entry name" value="MYOSIN-M HEAVY PROTEIN"/>
    <property type="match status" value="1"/>
</dbReference>
<evidence type="ECO:0000256" key="1">
    <source>
        <dbReference type="SAM" id="MobiDB-lite"/>
    </source>
</evidence>
<dbReference type="EMBL" id="BKCJ010006550">
    <property type="protein sequence ID" value="GEU72735.1"/>
    <property type="molecule type" value="Genomic_DNA"/>
</dbReference>
<protein>
    <submittedName>
        <fullName evidence="2">Uncharacterized protein</fullName>
    </submittedName>
</protein>